<feature type="region of interest" description="Disordered" evidence="1">
    <location>
        <begin position="30"/>
        <end position="55"/>
    </location>
</feature>
<reference evidence="2 3" key="1">
    <citation type="submission" date="2016-11" db="EMBL/GenBank/DDBJ databases">
        <authorList>
            <person name="Varghese N."/>
            <person name="Submissions S."/>
        </authorList>
    </citation>
    <scope>NUCLEOTIDE SEQUENCE [LARGE SCALE GENOMIC DNA]</scope>
    <source>
        <strain evidence="2 3">DSM 6368</strain>
    </source>
</reference>
<dbReference type="EMBL" id="FRBX01000002">
    <property type="protein sequence ID" value="SHL94400.1"/>
    <property type="molecule type" value="Genomic_DNA"/>
</dbReference>
<evidence type="ECO:0000313" key="3">
    <source>
        <dbReference type="Proteomes" id="UP000184216"/>
    </source>
</evidence>
<gene>
    <name evidence="2" type="ORF">SAMN05444387_1505</name>
</gene>
<organism evidence="2 3">
    <name type="scientific">Flavobacterium pectinovorum</name>
    <dbReference type="NCBI Taxonomy" id="29533"/>
    <lineage>
        <taxon>Bacteria</taxon>
        <taxon>Pseudomonadati</taxon>
        <taxon>Bacteroidota</taxon>
        <taxon>Flavobacteriia</taxon>
        <taxon>Flavobacteriales</taxon>
        <taxon>Flavobacteriaceae</taxon>
        <taxon>Flavobacterium</taxon>
    </lineage>
</organism>
<proteinExistence type="predicted"/>
<evidence type="ECO:0000256" key="1">
    <source>
        <dbReference type="SAM" id="MobiDB-lite"/>
    </source>
</evidence>
<keyword evidence="3" id="KW-1185">Reference proteome</keyword>
<protein>
    <submittedName>
        <fullName evidence="2">Uncharacterized protein</fullName>
    </submittedName>
</protein>
<feature type="compositionally biased region" description="Polar residues" evidence="1">
    <location>
        <begin position="45"/>
        <end position="55"/>
    </location>
</feature>
<sequence length="55" mass="6366">MKTEKKKFFFSSDEKINNACTVLEKTQMKKVSGGTMEMRDPTPGRTYTESTYVKH</sequence>
<comment type="caution">
    <text evidence="2">The sequence shown here is derived from an EMBL/GenBank/DDBJ whole genome shotgun (WGS) entry which is preliminary data.</text>
</comment>
<accession>A0ABY1J161</accession>
<dbReference type="Proteomes" id="UP000184216">
    <property type="component" value="Unassembled WGS sequence"/>
</dbReference>
<evidence type="ECO:0000313" key="2">
    <source>
        <dbReference type="EMBL" id="SHL94400.1"/>
    </source>
</evidence>
<dbReference type="RefSeq" id="WP_159438470.1">
    <property type="nucleotide sequence ID" value="NZ_FRBX01000002.1"/>
</dbReference>
<name>A0ABY1J161_9FLAO</name>